<dbReference type="PIRSF" id="PIRSF000439">
    <property type="entry name" value="Oat_ACAT_DAG_ARE"/>
    <property type="match status" value="1"/>
</dbReference>
<evidence type="ECO:0000256" key="8">
    <source>
        <dbReference type="ARBA" id="ARBA00023315"/>
    </source>
</evidence>
<evidence type="ECO:0000256" key="6">
    <source>
        <dbReference type="ARBA" id="ARBA00022989"/>
    </source>
</evidence>
<proteinExistence type="inferred from homology"/>
<name>A0A9P0VX28_9ASCO</name>
<organism evidence="14 15">
    <name type="scientific">[Candida] railenensis</name>
    <dbReference type="NCBI Taxonomy" id="45579"/>
    <lineage>
        <taxon>Eukaryota</taxon>
        <taxon>Fungi</taxon>
        <taxon>Dikarya</taxon>
        <taxon>Ascomycota</taxon>
        <taxon>Saccharomycotina</taxon>
        <taxon>Pichiomycetes</taxon>
        <taxon>Debaryomycetaceae</taxon>
        <taxon>Kurtzmaniella</taxon>
    </lineage>
</organism>
<dbReference type="PANTHER" id="PTHR10408:SF23">
    <property type="entry name" value="STEROL O-ACYLTRANSFERASE 1-RELATED"/>
    <property type="match status" value="1"/>
</dbReference>
<dbReference type="EMBL" id="CAKXYY010000003">
    <property type="protein sequence ID" value="CAH2351483.1"/>
    <property type="molecule type" value="Genomic_DNA"/>
</dbReference>
<gene>
    <name evidence="14" type="ORF">CLIB1423_03S07316</name>
</gene>
<sequence>MHRADTERKLSIVTLRNEGRRQSLVLDEDFPLASSSSDTSSSVEEDTGTGHESAQSLDLDKLSELKESTANDGSIEKRRQVSKHTSSRSQSSIDLSHVKVSQTIKEIDRMNSGIRLRKKRGTRTGKKGSPGAEPAADFDVQDQVEEMLRSKFSDIEFYTTSTTIFDAEYFKNSEFFGLYILFWLGTGFLMLSNLVQSYFESNLPFYERPVAKTLGKDVLKIGVTDLGMYLTSYGVYIIQWACLKEYLQWNSSGKVIHVLFEFGHFLSWLKYAEYAEFHWIGKVFLCLHGIVFLMKMHSYGFYNGYLWNILDELVFSESYLERLEANDGSTTLPPGYEIESVKKTLRHSIIFCKFELEFQSKPSVLADNSGPGSYTPSVLENMDREDLKVNVEFPSNITLFNFFEFSNYPVVVYTLHFTRTKKIRWAYVAEKVIGIFGIIFLMLLVADNMMYPLVLRAIKAREELPVPERIVQYCFILLDMMPPFLMEYLFTFFLIWDSILNAIAELSRFADRDFYGPWWSCTDWAEFARIWNRPVHKFLLRHVYHSSLSTLNLNKGQSSLFTFIISSVVHELVMYVIFRRLRGYLLLLQMSQLPLIMIGNTKFMKGKKVLGNVICWVGFISGPSLICTAYLMF</sequence>
<feature type="transmembrane region" description="Helical" evidence="13">
    <location>
        <begin position="176"/>
        <end position="199"/>
    </location>
</feature>
<evidence type="ECO:0000256" key="10">
    <source>
        <dbReference type="PIRNR" id="PIRNR000439"/>
    </source>
</evidence>
<feature type="transmembrane region" description="Helical" evidence="13">
    <location>
        <begin position="485"/>
        <end position="504"/>
    </location>
</feature>
<evidence type="ECO:0000313" key="15">
    <source>
        <dbReference type="Proteomes" id="UP000837801"/>
    </source>
</evidence>
<reference evidence="14" key="1">
    <citation type="submission" date="2022-03" db="EMBL/GenBank/DDBJ databases">
        <authorList>
            <person name="Legras J.-L."/>
            <person name="Devillers H."/>
            <person name="Grondin C."/>
        </authorList>
    </citation>
    <scope>NUCLEOTIDE SEQUENCE</scope>
    <source>
        <strain evidence="14">CLIB 1423</strain>
    </source>
</reference>
<evidence type="ECO:0000256" key="3">
    <source>
        <dbReference type="ARBA" id="ARBA00022679"/>
    </source>
</evidence>
<keyword evidence="6 13" id="KW-1133">Transmembrane helix</keyword>
<comment type="function">
    <text evidence="9">Sterol O-acyltransferase that catalyzes the formation of stery esters.</text>
</comment>
<keyword evidence="8 10" id="KW-0012">Acyltransferase</keyword>
<evidence type="ECO:0000313" key="14">
    <source>
        <dbReference type="EMBL" id="CAH2351483.1"/>
    </source>
</evidence>
<dbReference type="OrthoDB" id="10039049at2759"/>
<dbReference type="Pfam" id="PF03062">
    <property type="entry name" value="MBOAT"/>
    <property type="match status" value="1"/>
</dbReference>
<feature type="transmembrane region" description="Helical" evidence="13">
    <location>
        <begin position="226"/>
        <end position="243"/>
    </location>
</feature>
<dbReference type="AlphaFoldDB" id="A0A9P0VX28"/>
<evidence type="ECO:0000256" key="5">
    <source>
        <dbReference type="ARBA" id="ARBA00022824"/>
    </source>
</evidence>
<evidence type="ECO:0000256" key="11">
    <source>
        <dbReference type="PIRSR" id="PIRSR000439-1"/>
    </source>
</evidence>
<comment type="caution">
    <text evidence="14">The sequence shown here is derived from an EMBL/GenBank/DDBJ whole genome shotgun (WGS) entry which is preliminary data.</text>
</comment>
<feature type="transmembrane region" description="Helical" evidence="13">
    <location>
        <begin position="613"/>
        <end position="632"/>
    </location>
</feature>
<feature type="transmembrane region" description="Helical" evidence="13">
    <location>
        <begin position="425"/>
        <end position="446"/>
    </location>
</feature>
<keyword evidence="3 10" id="KW-0808">Transferase</keyword>
<dbReference type="InterPro" id="IPR004299">
    <property type="entry name" value="MBOAT_fam"/>
</dbReference>
<evidence type="ECO:0000256" key="4">
    <source>
        <dbReference type="ARBA" id="ARBA00022692"/>
    </source>
</evidence>
<evidence type="ECO:0000256" key="9">
    <source>
        <dbReference type="ARBA" id="ARBA00023568"/>
    </source>
</evidence>
<evidence type="ECO:0000256" key="12">
    <source>
        <dbReference type="SAM" id="MobiDB-lite"/>
    </source>
</evidence>
<comment type="subcellular location">
    <subcellularLocation>
        <location evidence="1 10">Endoplasmic reticulum membrane</location>
        <topology evidence="1 10">Multi-pass membrane protein</topology>
    </subcellularLocation>
</comment>
<comment type="similarity">
    <text evidence="2 10">Belongs to the membrane-bound acyltransferase family. Sterol o-acyltransferase subfamily.</text>
</comment>
<keyword evidence="4 13" id="KW-0812">Transmembrane</keyword>
<dbReference type="GO" id="GO:0008204">
    <property type="term" value="P:ergosterol metabolic process"/>
    <property type="evidence" value="ECO:0007669"/>
    <property type="project" value="TreeGrafter"/>
</dbReference>
<accession>A0A9P0VX28</accession>
<keyword evidence="7 10" id="KW-0472">Membrane</keyword>
<evidence type="ECO:0000256" key="1">
    <source>
        <dbReference type="ARBA" id="ARBA00004477"/>
    </source>
</evidence>
<feature type="active site" evidence="11">
    <location>
        <position position="570"/>
    </location>
</feature>
<protein>
    <recommendedName>
        <fullName evidence="10">O-acyltransferase</fullName>
    </recommendedName>
</protein>
<evidence type="ECO:0000256" key="7">
    <source>
        <dbReference type="ARBA" id="ARBA00023136"/>
    </source>
</evidence>
<keyword evidence="15" id="KW-1185">Reference proteome</keyword>
<dbReference type="Proteomes" id="UP000837801">
    <property type="component" value="Unassembled WGS sequence"/>
</dbReference>
<dbReference type="GO" id="GO:0034737">
    <property type="term" value="F:ergosterol O-acyltransferase activity"/>
    <property type="evidence" value="ECO:0007669"/>
    <property type="project" value="TreeGrafter"/>
</dbReference>
<feature type="compositionally biased region" description="Basic and acidic residues" evidence="12">
    <location>
        <begin position="58"/>
        <end position="79"/>
    </location>
</feature>
<feature type="region of interest" description="Disordered" evidence="12">
    <location>
        <begin position="23"/>
        <end position="95"/>
    </location>
</feature>
<dbReference type="PANTHER" id="PTHR10408">
    <property type="entry name" value="STEROL O-ACYLTRANSFERASE"/>
    <property type="match status" value="1"/>
</dbReference>
<evidence type="ECO:0000256" key="13">
    <source>
        <dbReference type="SAM" id="Phobius"/>
    </source>
</evidence>
<dbReference type="InterPro" id="IPR014371">
    <property type="entry name" value="Oat_ACAT_DAG_ARE"/>
</dbReference>
<evidence type="ECO:0000256" key="2">
    <source>
        <dbReference type="ARBA" id="ARBA00009010"/>
    </source>
</evidence>
<keyword evidence="5 10" id="KW-0256">Endoplasmic reticulum</keyword>
<dbReference type="GO" id="GO:0005789">
    <property type="term" value="C:endoplasmic reticulum membrane"/>
    <property type="evidence" value="ECO:0007669"/>
    <property type="project" value="UniProtKB-SubCell"/>
</dbReference>